<evidence type="ECO:0000256" key="4">
    <source>
        <dbReference type="ARBA" id="ARBA00022692"/>
    </source>
</evidence>
<accession>A0A5R8QGC9</accession>
<dbReference type="OrthoDB" id="9775268at2"/>
<comment type="caution">
    <text evidence="9">The sequence shown here is derived from an EMBL/GenBank/DDBJ whole genome shotgun (WGS) entry which is preliminary data.</text>
</comment>
<protein>
    <submittedName>
        <fullName evidence="9">MFS transporter</fullName>
    </submittedName>
</protein>
<dbReference type="InterPro" id="IPR020846">
    <property type="entry name" value="MFS_dom"/>
</dbReference>
<evidence type="ECO:0000256" key="1">
    <source>
        <dbReference type="ARBA" id="ARBA00004651"/>
    </source>
</evidence>
<name>A0A5R8QGC9_9FIRM</name>
<dbReference type="GO" id="GO:0005886">
    <property type="term" value="C:plasma membrane"/>
    <property type="evidence" value="ECO:0007669"/>
    <property type="project" value="UniProtKB-SubCell"/>
</dbReference>
<feature type="transmembrane region" description="Helical" evidence="7">
    <location>
        <begin position="362"/>
        <end position="383"/>
    </location>
</feature>
<dbReference type="Proteomes" id="UP000306912">
    <property type="component" value="Unassembled WGS sequence"/>
</dbReference>
<evidence type="ECO:0000256" key="2">
    <source>
        <dbReference type="ARBA" id="ARBA00022448"/>
    </source>
</evidence>
<evidence type="ECO:0000313" key="10">
    <source>
        <dbReference type="Proteomes" id="UP000306912"/>
    </source>
</evidence>
<dbReference type="Pfam" id="PF07690">
    <property type="entry name" value="MFS_1"/>
    <property type="match status" value="1"/>
</dbReference>
<gene>
    <name evidence="9" type="ORF">FEZ08_00300</name>
</gene>
<organism evidence="9 10">
    <name type="scientific">Culicoidibacter larvae</name>
    <dbReference type="NCBI Taxonomy" id="2579976"/>
    <lineage>
        <taxon>Bacteria</taxon>
        <taxon>Bacillati</taxon>
        <taxon>Bacillota</taxon>
        <taxon>Culicoidibacteria</taxon>
        <taxon>Culicoidibacterales</taxon>
        <taxon>Culicoidibacteraceae</taxon>
        <taxon>Culicoidibacter</taxon>
    </lineage>
</organism>
<keyword evidence="2" id="KW-0813">Transport</keyword>
<evidence type="ECO:0000259" key="8">
    <source>
        <dbReference type="PROSITE" id="PS50850"/>
    </source>
</evidence>
<evidence type="ECO:0000256" key="5">
    <source>
        <dbReference type="ARBA" id="ARBA00022989"/>
    </source>
</evidence>
<dbReference type="PANTHER" id="PTHR23513">
    <property type="entry name" value="INTEGRAL MEMBRANE EFFLUX PROTEIN-RELATED"/>
    <property type="match status" value="1"/>
</dbReference>
<evidence type="ECO:0000256" key="3">
    <source>
        <dbReference type="ARBA" id="ARBA00022475"/>
    </source>
</evidence>
<dbReference type="Gene3D" id="1.20.1250.20">
    <property type="entry name" value="MFS general substrate transporter like domains"/>
    <property type="match status" value="1"/>
</dbReference>
<feature type="transmembrane region" description="Helical" evidence="7">
    <location>
        <begin position="389"/>
        <end position="407"/>
    </location>
</feature>
<feature type="domain" description="Major facilitator superfamily (MFS) profile" evidence="8">
    <location>
        <begin position="1"/>
        <end position="412"/>
    </location>
</feature>
<feature type="transmembrane region" description="Helical" evidence="7">
    <location>
        <begin position="83"/>
        <end position="105"/>
    </location>
</feature>
<dbReference type="PRINTS" id="PR01988">
    <property type="entry name" value="EXPORTERBACE"/>
</dbReference>
<dbReference type="EMBL" id="VBWP01000001">
    <property type="protein sequence ID" value="TLG77091.1"/>
    <property type="molecule type" value="Genomic_DNA"/>
</dbReference>
<sequence>MNESAAPTKCDLIKNQRDYTMLIISNIVNRFGDSLDIITFAWIMYQISGSAALSAIMFGMNMLPTVLLQPFLGVLSERFNKKYIVIIVDIIRGLLVAFIALLYFLGSLNPVHLIVTTILISSVEALGMPAAMGLSTAVLDKKYYEVGVSLNYTVTNIAQLLGTALAGVIISQLGPVIAIIIDAATFFISALIKLAIRYKESHVLREKTENSYLTLLKQGMSYAFKSKYLLVFCVIAALVNMLLVPMNSLSVAYIAQYLNDSADILAIFNMACSIGMIGGGLLYTKISKYISHRAQLLTIALVSFIFYLLLAIVGLQIFPLTSGITIITIGFLLIGISASLASSCLGILFMRHIDPAYISRSNAILNAGATAMIPITSFFISFFSAQISLLAIFVIFSVISILMYGILNISKKVKSLN</sequence>
<evidence type="ECO:0000256" key="6">
    <source>
        <dbReference type="ARBA" id="ARBA00023136"/>
    </source>
</evidence>
<dbReference type="InterPro" id="IPR036259">
    <property type="entry name" value="MFS_trans_sf"/>
</dbReference>
<feature type="transmembrane region" description="Helical" evidence="7">
    <location>
        <begin position="324"/>
        <end position="350"/>
    </location>
</feature>
<evidence type="ECO:0000256" key="7">
    <source>
        <dbReference type="SAM" id="Phobius"/>
    </source>
</evidence>
<dbReference type="InterPro" id="IPR011701">
    <property type="entry name" value="MFS"/>
</dbReference>
<dbReference type="CDD" id="cd06173">
    <property type="entry name" value="MFS_MefA_like"/>
    <property type="match status" value="1"/>
</dbReference>
<keyword evidence="10" id="KW-1185">Reference proteome</keyword>
<dbReference type="RefSeq" id="WP_138189703.1">
    <property type="nucleotide sequence ID" value="NZ_VBWP01000001.1"/>
</dbReference>
<feature type="transmembrane region" description="Helical" evidence="7">
    <location>
        <begin position="296"/>
        <end position="318"/>
    </location>
</feature>
<keyword evidence="4 7" id="KW-0812">Transmembrane</keyword>
<feature type="transmembrane region" description="Helical" evidence="7">
    <location>
        <begin position="176"/>
        <end position="196"/>
    </location>
</feature>
<evidence type="ECO:0000313" key="9">
    <source>
        <dbReference type="EMBL" id="TLG77091.1"/>
    </source>
</evidence>
<dbReference type="GO" id="GO:0022857">
    <property type="term" value="F:transmembrane transporter activity"/>
    <property type="evidence" value="ECO:0007669"/>
    <property type="project" value="InterPro"/>
</dbReference>
<feature type="transmembrane region" description="Helical" evidence="7">
    <location>
        <begin position="150"/>
        <end position="170"/>
    </location>
</feature>
<dbReference type="PANTHER" id="PTHR23513:SF6">
    <property type="entry name" value="MAJOR FACILITATOR SUPERFAMILY ASSOCIATED DOMAIN-CONTAINING PROTEIN"/>
    <property type="match status" value="1"/>
</dbReference>
<feature type="transmembrane region" description="Helical" evidence="7">
    <location>
        <begin position="228"/>
        <end position="258"/>
    </location>
</feature>
<comment type="subcellular location">
    <subcellularLocation>
        <location evidence="1">Cell membrane</location>
        <topology evidence="1">Multi-pass membrane protein</topology>
    </subcellularLocation>
</comment>
<dbReference type="InterPro" id="IPR022324">
    <property type="entry name" value="Bacilysin_exporter_BacE_put"/>
</dbReference>
<keyword evidence="3" id="KW-1003">Cell membrane</keyword>
<proteinExistence type="predicted"/>
<dbReference type="InParanoid" id="A0A5R8QGC9"/>
<dbReference type="SUPFAM" id="SSF103473">
    <property type="entry name" value="MFS general substrate transporter"/>
    <property type="match status" value="1"/>
</dbReference>
<keyword evidence="5 7" id="KW-1133">Transmembrane helix</keyword>
<feature type="transmembrane region" description="Helical" evidence="7">
    <location>
        <begin position="264"/>
        <end position="284"/>
    </location>
</feature>
<reference evidence="9 10" key="1">
    <citation type="submission" date="2019-05" db="EMBL/GenBank/DDBJ databases">
        <title>Culicoidintestinum kansasii gen. nov., sp. nov. from the gastrointestinal tract of the biting midge, Culicoides sonorensis.</title>
        <authorList>
            <person name="Neupane S."/>
            <person name="Ghosh A."/>
            <person name="Gunther S."/>
            <person name="Martin K."/>
            <person name="Zurek L."/>
        </authorList>
    </citation>
    <scope>NUCLEOTIDE SEQUENCE [LARGE SCALE GENOMIC DNA]</scope>
    <source>
        <strain evidence="9 10">CS-1</strain>
    </source>
</reference>
<dbReference type="PROSITE" id="PS50850">
    <property type="entry name" value="MFS"/>
    <property type="match status" value="1"/>
</dbReference>
<dbReference type="FunCoup" id="A0A5R8QGC9">
    <property type="interactions" value="114"/>
</dbReference>
<dbReference type="AlphaFoldDB" id="A0A5R8QGC9"/>
<keyword evidence="6 7" id="KW-0472">Membrane</keyword>
<feature type="transmembrane region" description="Helical" evidence="7">
    <location>
        <begin position="111"/>
        <end position="138"/>
    </location>
</feature>